<keyword evidence="2 3" id="KW-0808">Transferase</keyword>
<dbReference type="InterPro" id="IPR020841">
    <property type="entry name" value="PKS_Beta-ketoAc_synthase_dom"/>
</dbReference>
<evidence type="ECO:0000256" key="3">
    <source>
        <dbReference type="RuleBase" id="RU003694"/>
    </source>
</evidence>
<dbReference type="EMBL" id="JAOZYC010000191">
    <property type="protein sequence ID" value="MEB8343396.1"/>
    <property type="molecule type" value="Genomic_DNA"/>
</dbReference>
<dbReference type="InterPro" id="IPR014031">
    <property type="entry name" value="Ketoacyl_synth_C"/>
</dbReference>
<dbReference type="Gene3D" id="3.40.47.10">
    <property type="match status" value="1"/>
</dbReference>
<dbReference type="NCBIfam" id="NF005589">
    <property type="entry name" value="PRK07314.1"/>
    <property type="match status" value="1"/>
</dbReference>
<dbReference type="SMART" id="SM00825">
    <property type="entry name" value="PKS_KS"/>
    <property type="match status" value="1"/>
</dbReference>
<dbReference type="InterPro" id="IPR000794">
    <property type="entry name" value="Beta-ketoacyl_synthase"/>
</dbReference>
<name>A0ABU6FKM6_9ACTN</name>
<proteinExistence type="inferred from homology"/>
<sequence length="435" mass="44360">MTGSKDGRDGKGRPRVVVTGLGETTALGGDVATTWDAMLDGENGIRRLDDEPWAEDLPPLVGGRVRVEPGPALEHQQRRRLSRSAQLAVTAAAEAWRDAGLADATVHPGRVAVVVSAALGDMGSLIGGWEALKNRGWNRVPPLTVAMSMGNGPAAAVSLVVNAQAGVNATVNACSSGTQALATAAALIRRGEVDVVVAGGAEAPLHPLVLGSFSAMRALSRRVDDPAGASRPFDAERDGMVLGEGAGVLVLESERHARERGARIYAELAGVGISSDAFHMVQPEPNGAGTASAVRSSLADAGVRPEEVAHFNANGTGTLPGDAAEARAVQEVFGGAGRGRRGPVVSANKSMLGHGLGAAGAVEAITTVLALHHGVVPPTRNFVRLDEGLTVDVAHGTPRKLESDQVVAVKNSAGFGGHNVALTFRGVPAPHGEGG</sequence>
<evidence type="ECO:0000256" key="1">
    <source>
        <dbReference type="ARBA" id="ARBA00008467"/>
    </source>
</evidence>
<accession>A0ABU6FKM6</accession>
<dbReference type="CDD" id="cd00834">
    <property type="entry name" value="KAS_I_II"/>
    <property type="match status" value="1"/>
</dbReference>
<dbReference type="PANTHER" id="PTHR11712:SF336">
    <property type="entry name" value="3-OXOACYL-[ACYL-CARRIER-PROTEIN] SYNTHASE, MITOCHONDRIAL"/>
    <property type="match status" value="1"/>
</dbReference>
<comment type="similarity">
    <text evidence="1 3">Belongs to the thiolase-like superfamily. Beta-ketoacyl-ACP synthases family.</text>
</comment>
<feature type="domain" description="Ketosynthase family 3 (KS3)" evidence="4">
    <location>
        <begin position="13"/>
        <end position="426"/>
    </location>
</feature>
<dbReference type="PANTHER" id="PTHR11712">
    <property type="entry name" value="POLYKETIDE SYNTHASE-RELATED"/>
    <property type="match status" value="1"/>
</dbReference>
<reference evidence="5 6" key="1">
    <citation type="submission" date="2022-10" db="EMBL/GenBank/DDBJ databases">
        <authorList>
            <person name="Xie J."/>
            <person name="Shen N."/>
        </authorList>
    </citation>
    <scope>NUCLEOTIDE SEQUENCE [LARGE SCALE GENOMIC DNA]</scope>
    <source>
        <strain evidence="5 6">YIM65594</strain>
    </source>
</reference>
<comment type="caution">
    <text evidence="5">The sequence shown here is derived from an EMBL/GenBank/DDBJ whole genome shotgun (WGS) entry which is preliminary data.</text>
</comment>
<dbReference type="InterPro" id="IPR016039">
    <property type="entry name" value="Thiolase-like"/>
</dbReference>
<gene>
    <name evidence="5" type="ORF">OKJ99_38490</name>
</gene>
<organism evidence="5 6">
    <name type="scientific">Streptomyces endophyticus</name>
    <dbReference type="NCBI Taxonomy" id="714166"/>
    <lineage>
        <taxon>Bacteria</taxon>
        <taxon>Bacillati</taxon>
        <taxon>Actinomycetota</taxon>
        <taxon>Actinomycetes</taxon>
        <taxon>Kitasatosporales</taxon>
        <taxon>Streptomycetaceae</taxon>
        <taxon>Streptomyces</taxon>
    </lineage>
</organism>
<dbReference type="Proteomes" id="UP001354931">
    <property type="component" value="Unassembled WGS sequence"/>
</dbReference>
<evidence type="ECO:0000313" key="5">
    <source>
        <dbReference type="EMBL" id="MEB8343396.1"/>
    </source>
</evidence>
<dbReference type="SUPFAM" id="SSF53901">
    <property type="entry name" value="Thiolase-like"/>
    <property type="match status" value="2"/>
</dbReference>
<dbReference type="RefSeq" id="WP_326023067.1">
    <property type="nucleotide sequence ID" value="NZ_JAOZYC010000191.1"/>
</dbReference>
<dbReference type="InterPro" id="IPR014030">
    <property type="entry name" value="Ketoacyl_synth_N"/>
</dbReference>
<evidence type="ECO:0000313" key="6">
    <source>
        <dbReference type="Proteomes" id="UP001354931"/>
    </source>
</evidence>
<evidence type="ECO:0000259" key="4">
    <source>
        <dbReference type="PROSITE" id="PS52004"/>
    </source>
</evidence>
<protein>
    <submittedName>
        <fullName evidence="5">Beta-ketoacyl-[acyl-carrier-protein] synthase family protein</fullName>
    </submittedName>
</protein>
<dbReference type="Pfam" id="PF02801">
    <property type="entry name" value="Ketoacyl-synt_C"/>
    <property type="match status" value="1"/>
</dbReference>
<evidence type="ECO:0000256" key="2">
    <source>
        <dbReference type="ARBA" id="ARBA00022679"/>
    </source>
</evidence>
<keyword evidence="6" id="KW-1185">Reference proteome</keyword>
<dbReference type="Pfam" id="PF00109">
    <property type="entry name" value="ketoacyl-synt"/>
    <property type="match status" value="1"/>
</dbReference>
<dbReference type="PROSITE" id="PS52004">
    <property type="entry name" value="KS3_2"/>
    <property type="match status" value="1"/>
</dbReference>